<feature type="signal peptide" evidence="1">
    <location>
        <begin position="1"/>
        <end position="23"/>
    </location>
</feature>
<dbReference type="EMBL" id="JBHRSZ010000004">
    <property type="protein sequence ID" value="MFC3151411.1"/>
    <property type="molecule type" value="Genomic_DNA"/>
</dbReference>
<gene>
    <name evidence="2" type="ORF">ACFOEK_10275</name>
</gene>
<evidence type="ECO:0000313" key="3">
    <source>
        <dbReference type="Proteomes" id="UP001595476"/>
    </source>
</evidence>
<name>A0ABV7HFC2_9GAMM</name>
<evidence type="ECO:0000313" key="2">
    <source>
        <dbReference type="EMBL" id="MFC3151411.1"/>
    </source>
</evidence>
<proteinExistence type="predicted"/>
<evidence type="ECO:0000256" key="1">
    <source>
        <dbReference type="SAM" id="SignalP"/>
    </source>
</evidence>
<evidence type="ECO:0008006" key="4">
    <source>
        <dbReference type="Google" id="ProtNLM"/>
    </source>
</evidence>
<protein>
    <recommendedName>
        <fullName evidence="4">Lipoprotein</fullName>
    </recommendedName>
</protein>
<accession>A0ABV7HFC2</accession>
<organism evidence="2 3">
    <name type="scientific">Litoribrevibacter euphylliae</name>
    <dbReference type="NCBI Taxonomy" id="1834034"/>
    <lineage>
        <taxon>Bacteria</taxon>
        <taxon>Pseudomonadati</taxon>
        <taxon>Pseudomonadota</taxon>
        <taxon>Gammaproteobacteria</taxon>
        <taxon>Oceanospirillales</taxon>
        <taxon>Oceanospirillaceae</taxon>
        <taxon>Litoribrevibacter</taxon>
    </lineage>
</organism>
<dbReference type="RefSeq" id="WP_386720118.1">
    <property type="nucleotide sequence ID" value="NZ_JBHRSZ010000004.1"/>
</dbReference>
<comment type="caution">
    <text evidence="2">The sequence shown here is derived from an EMBL/GenBank/DDBJ whole genome shotgun (WGS) entry which is preliminary data.</text>
</comment>
<keyword evidence="1" id="KW-0732">Signal</keyword>
<sequence>MKTWINIAFAGVIALMPFSQSIAGSTDNAGQLILSYSDGREPTSGVDAVNRVLRSVGVRVSTVAIPPEAKPILETSKERALNTQESEKLMSLFALNRKDLLEQIELAGREPEAHRGGFLSTSEIGVAPYPKVYDMKAMTPDIIEYLQGKFGKLHVNSSDNGQGIDEVMTIVSGGDWTWFFTLPNNVVGKLTLGFVPVNGKAWRISYPGLGPHGGFLDASYGLVVAYAHGPEHFVMRYEEPSVEGTETLGGNPWIDFSGDAPKLLD</sequence>
<reference evidence="3" key="1">
    <citation type="journal article" date="2019" name="Int. J. Syst. Evol. Microbiol.">
        <title>The Global Catalogue of Microorganisms (GCM) 10K type strain sequencing project: providing services to taxonomists for standard genome sequencing and annotation.</title>
        <authorList>
            <consortium name="The Broad Institute Genomics Platform"/>
            <consortium name="The Broad Institute Genome Sequencing Center for Infectious Disease"/>
            <person name="Wu L."/>
            <person name="Ma J."/>
        </authorList>
    </citation>
    <scope>NUCLEOTIDE SEQUENCE [LARGE SCALE GENOMIC DNA]</scope>
    <source>
        <strain evidence="3">KCTC 52438</strain>
    </source>
</reference>
<keyword evidence="3" id="KW-1185">Reference proteome</keyword>
<dbReference type="Proteomes" id="UP001595476">
    <property type="component" value="Unassembled WGS sequence"/>
</dbReference>
<feature type="chain" id="PRO_5047302834" description="Lipoprotein" evidence="1">
    <location>
        <begin position="24"/>
        <end position="265"/>
    </location>
</feature>